<dbReference type="Proteomes" id="UP001239083">
    <property type="component" value="Unassembled WGS sequence"/>
</dbReference>
<dbReference type="RefSeq" id="WP_307044212.1">
    <property type="nucleotide sequence ID" value="NZ_JAUSYY010000001.1"/>
</dbReference>
<reference evidence="2 3" key="1">
    <citation type="submission" date="2023-07" db="EMBL/GenBank/DDBJ databases">
        <title>Comparative genomics of wheat-associated soil bacteria to identify genetic determinants of phenazine resistance.</title>
        <authorList>
            <person name="Mouncey N."/>
        </authorList>
    </citation>
    <scope>NUCLEOTIDE SEQUENCE [LARGE SCALE GENOMIC DNA]</scope>
    <source>
        <strain evidence="2 3">V3I3</strain>
    </source>
</reference>
<keyword evidence="3" id="KW-1185">Reference proteome</keyword>
<gene>
    <name evidence="2" type="ORF">QFZ26_003377</name>
</gene>
<evidence type="ECO:0000313" key="2">
    <source>
        <dbReference type="EMBL" id="MDQ0895822.1"/>
    </source>
</evidence>
<protein>
    <submittedName>
        <fullName evidence="2">Cytochrome P450</fullName>
    </submittedName>
</protein>
<feature type="compositionally biased region" description="Basic and acidic residues" evidence="1">
    <location>
        <begin position="283"/>
        <end position="293"/>
    </location>
</feature>
<evidence type="ECO:0000313" key="3">
    <source>
        <dbReference type="Proteomes" id="UP001239083"/>
    </source>
</evidence>
<accession>A0ABU0RDM1</accession>
<dbReference type="InterPro" id="IPR036396">
    <property type="entry name" value="Cyt_P450_sf"/>
</dbReference>
<feature type="region of interest" description="Disordered" evidence="1">
    <location>
        <begin position="271"/>
        <end position="293"/>
    </location>
</feature>
<evidence type="ECO:0000256" key="1">
    <source>
        <dbReference type="SAM" id="MobiDB-lite"/>
    </source>
</evidence>
<name>A0ABU0RDM1_9MICO</name>
<comment type="caution">
    <text evidence="2">The sequence shown here is derived from an EMBL/GenBank/DDBJ whole genome shotgun (WGS) entry which is preliminary data.</text>
</comment>
<organism evidence="2 3">
    <name type="scientific">Agromyces ramosus</name>
    <dbReference type="NCBI Taxonomy" id="33879"/>
    <lineage>
        <taxon>Bacteria</taxon>
        <taxon>Bacillati</taxon>
        <taxon>Actinomycetota</taxon>
        <taxon>Actinomycetes</taxon>
        <taxon>Micrococcales</taxon>
        <taxon>Microbacteriaceae</taxon>
        <taxon>Agromyces</taxon>
    </lineage>
</organism>
<dbReference type="EMBL" id="JAUSYY010000001">
    <property type="protein sequence ID" value="MDQ0895822.1"/>
    <property type="molecule type" value="Genomic_DNA"/>
</dbReference>
<sequence>MTEITDRAEVARILADPRFVVPEADAAATTPFDRFRAHASRFANGAPHDARRGRLDQLAEALRPAELARLAAARTRRFLEAEGTRRVEVAAIARSVPVATLAEALGFSDPPALPPLVATVAHRYASGAPTDAAAEDLAITRLLSAAPSGTDAEARVLAVQLLVQAFTATAALVEGAVRRLEASADASPSSPSTRALLLETLRDDSPVPLTRRVSPNGALVVLRLDGPDREAAAAAAEPRTLAFGAGPRACPAPHLALAIAAAIIDELRRARASEPTTDAPKPATEEAAHAESR</sequence>
<dbReference type="PROSITE" id="PS00086">
    <property type="entry name" value="CYTOCHROME_P450"/>
    <property type="match status" value="1"/>
</dbReference>
<dbReference type="InterPro" id="IPR017972">
    <property type="entry name" value="Cyt_P450_CS"/>
</dbReference>
<dbReference type="Gene3D" id="1.10.630.10">
    <property type="entry name" value="Cytochrome P450"/>
    <property type="match status" value="1"/>
</dbReference>
<dbReference type="SUPFAM" id="SSF48264">
    <property type="entry name" value="Cytochrome P450"/>
    <property type="match status" value="1"/>
</dbReference>
<proteinExistence type="predicted"/>